<gene>
    <name evidence="2" type="ORF">BG011_001328</name>
</gene>
<dbReference type="EMBL" id="JAAAJA010000134">
    <property type="protein sequence ID" value="KAG0261115.1"/>
    <property type="molecule type" value="Genomic_DNA"/>
</dbReference>
<comment type="caution">
    <text evidence="2">The sequence shown here is derived from an EMBL/GenBank/DDBJ whole genome shotgun (WGS) entry which is preliminary data.</text>
</comment>
<dbReference type="InterPro" id="IPR036291">
    <property type="entry name" value="NAD(P)-bd_dom_sf"/>
</dbReference>
<evidence type="ECO:0000313" key="3">
    <source>
        <dbReference type="Proteomes" id="UP000726737"/>
    </source>
</evidence>
<proteinExistence type="predicted"/>
<reference evidence="2" key="1">
    <citation type="journal article" date="2020" name="Fungal Divers.">
        <title>Resolving the Mortierellaceae phylogeny through synthesis of multi-gene phylogenetics and phylogenomics.</title>
        <authorList>
            <person name="Vandepol N."/>
            <person name="Liber J."/>
            <person name="Desiro A."/>
            <person name="Na H."/>
            <person name="Kennedy M."/>
            <person name="Barry K."/>
            <person name="Grigoriev I.V."/>
            <person name="Miller A.N."/>
            <person name="O'Donnell K."/>
            <person name="Stajich J.E."/>
            <person name="Bonito G."/>
        </authorList>
    </citation>
    <scope>NUCLEOTIDE SEQUENCE</scope>
    <source>
        <strain evidence="2">KOD948</strain>
    </source>
</reference>
<dbReference type="AlphaFoldDB" id="A0A9P6Q7C7"/>
<sequence>MVRSQFAKKDYHPTVWNRSSAKTEKFVAEHPSQVYGVTTVAQALEAASPSPSACSITRPYVKSWTKPPPLAGPIIVNLTNCTPKDARETGTFVTAQGAQYVHEGITATPTSVLLYNGSQEAYTAV</sequence>
<dbReference type="Pfam" id="PF03446">
    <property type="entry name" value="NAD_binding_2"/>
    <property type="match status" value="1"/>
</dbReference>
<evidence type="ECO:0000259" key="1">
    <source>
        <dbReference type="Pfam" id="PF03446"/>
    </source>
</evidence>
<dbReference type="SUPFAM" id="SSF51735">
    <property type="entry name" value="NAD(P)-binding Rossmann-fold domains"/>
    <property type="match status" value="1"/>
</dbReference>
<dbReference type="InterPro" id="IPR006115">
    <property type="entry name" value="6PGDH_NADP-bd"/>
</dbReference>
<organism evidence="2 3">
    <name type="scientific">Mortierella polycephala</name>
    <dbReference type="NCBI Taxonomy" id="41804"/>
    <lineage>
        <taxon>Eukaryota</taxon>
        <taxon>Fungi</taxon>
        <taxon>Fungi incertae sedis</taxon>
        <taxon>Mucoromycota</taxon>
        <taxon>Mortierellomycotina</taxon>
        <taxon>Mortierellomycetes</taxon>
        <taxon>Mortierellales</taxon>
        <taxon>Mortierellaceae</taxon>
        <taxon>Mortierella</taxon>
    </lineage>
</organism>
<protein>
    <recommendedName>
        <fullName evidence="1">6-phosphogluconate dehydrogenase NADP-binding domain-containing protein</fullName>
    </recommendedName>
</protein>
<accession>A0A9P6Q7C7</accession>
<dbReference type="Gene3D" id="3.40.50.720">
    <property type="entry name" value="NAD(P)-binding Rossmann-like Domain"/>
    <property type="match status" value="1"/>
</dbReference>
<dbReference type="OrthoDB" id="435038at2759"/>
<name>A0A9P6Q7C7_9FUNG</name>
<evidence type="ECO:0000313" key="2">
    <source>
        <dbReference type="EMBL" id="KAG0261115.1"/>
    </source>
</evidence>
<dbReference type="Proteomes" id="UP000726737">
    <property type="component" value="Unassembled WGS sequence"/>
</dbReference>
<feature type="domain" description="6-phosphogluconate dehydrogenase NADP-binding" evidence="1">
    <location>
        <begin position="5"/>
        <end position="106"/>
    </location>
</feature>
<dbReference type="GO" id="GO:0050661">
    <property type="term" value="F:NADP binding"/>
    <property type="evidence" value="ECO:0007669"/>
    <property type="project" value="InterPro"/>
</dbReference>
<keyword evidence="3" id="KW-1185">Reference proteome</keyword>